<evidence type="ECO:0000256" key="1">
    <source>
        <dbReference type="ARBA" id="ARBA00004613"/>
    </source>
</evidence>
<dbReference type="PROSITE" id="PS00472">
    <property type="entry name" value="SMALL_CYTOKINES_CC"/>
    <property type="match status" value="1"/>
</dbReference>
<evidence type="ECO:0000256" key="4">
    <source>
        <dbReference type="ARBA" id="ARBA00022525"/>
    </source>
</evidence>
<proteinExistence type="inferred from homology"/>
<evidence type="ECO:0000256" key="3">
    <source>
        <dbReference type="ARBA" id="ARBA00022514"/>
    </source>
</evidence>
<sequence>MIVCPRSLLLGLLAILYLQSCAVGNNAKAPEECCFNFFNSPIPVAFINDYEETGADCPKAGVIFTDLKGRRLCADPGFRWVKRAMGMVDRRIVENLNSTEPSS</sequence>
<protein>
    <recommendedName>
        <fullName evidence="9">C-C motif chemokine</fullName>
    </recommendedName>
</protein>
<feature type="domain" description="Chemokine interleukin-8-like" evidence="10">
    <location>
        <begin position="30"/>
        <end position="88"/>
    </location>
</feature>
<evidence type="ECO:0000313" key="12">
    <source>
        <dbReference type="Proteomes" id="UP001501920"/>
    </source>
</evidence>
<dbReference type="GeneTree" id="ENSGT01120000272318"/>
<feature type="chain" id="PRO_5043084863" description="C-C motif chemokine" evidence="9">
    <location>
        <begin position="25"/>
        <end position="103"/>
    </location>
</feature>
<organism evidence="11 12">
    <name type="scientific">Pygocentrus nattereri</name>
    <name type="common">Red-bellied piranha</name>
    <dbReference type="NCBI Taxonomy" id="42514"/>
    <lineage>
        <taxon>Eukaryota</taxon>
        <taxon>Metazoa</taxon>
        <taxon>Chordata</taxon>
        <taxon>Craniata</taxon>
        <taxon>Vertebrata</taxon>
        <taxon>Euteleostomi</taxon>
        <taxon>Actinopterygii</taxon>
        <taxon>Neopterygii</taxon>
        <taxon>Teleostei</taxon>
        <taxon>Ostariophysi</taxon>
        <taxon>Characiformes</taxon>
        <taxon>Characoidei</taxon>
        <taxon>Pygocentrus</taxon>
    </lineage>
</organism>
<comment type="function">
    <text evidence="7">Monokine with inflammatory and chemokinetic properties. Binds to CCR1, CCR4 and CCR5. One of the major HIV-suppressive factors produced by CD8+ T-cells. Recombinant MIP-1-alpha induces a dose-dependent inhibition of different strains of HIV-1, HIV-2, and simian immunodeficiency virus (SIV).</text>
</comment>
<comment type="subcellular location">
    <subcellularLocation>
        <location evidence="1 9">Secreted</location>
    </subcellularLocation>
</comment>
<dbReference type="PANTHER" id="PTHR12015:SF183">
    <property type="entry name" value="C-C MOTIF CHEMOKINE 3"/>
    <property type="match status" value="1"/>
</dbReference>
<dbReference type="Proteomes" id="UP001501920">
    <property type="component" value="Chromosome 2"/>
</dbReference>
<dbReference type="STRING" id="42514.ENSPNAP00000012907"/>
<dbReference type="SUPFAM" id="SSF54117">
    <property type="entry name" value="Interleukin 8-like chemokines"/>
    <property type="match status" value="1"/>
</dbReference>
<dbReference type="OMA" id="VAFINDY"/>
<reference evidence="11" key="2">
    <citation type="submission" date="2025-08" db="UniProtKB">
        <authorList>
            <consortium name="Ensembl"/>
        </authorList>
    </citation>
    <scope>IDENTIFICATION</scope>
</reference>
<dbReference type="Ensembl" id="ENSPNAT00000020337.2">
    <property type="protein sequence ID" value="ENSPNAP00000012907.2"/>
    <property type="gene ID" value="ENSPNAG00000018715.2"/>
</dbReference>
<evidence type="ECO:0000256" key="5">
    <source>
        <dbReference type="ARBA" id="ARBA00022729"/>
    </source>
</evidence>
<dbReference type="FunFam" id="2.40.50.40:FF:000002">
    <property type="entry name" value="C-C motif chemokine"/>
    <property type="match status" value="1"/>
</dbReference>
<keyword evidence="12" id="KW-1185">Reference proteome</keyword>
<keyword evidence="9" id="KW-0145">Chemotaxis</keyword>
<evidence type="ECO:0000256" key="2">
    <source>
        <dbReference type="ARBA" id="ARBA00010868"/>
    </source>
</evidence>
<dbReference type="Gene3D" id="2.40.50.40">
    <property type="match status" value="1"/>
</dbReference>
<dbReference type="SMART" id="SM00199">
    <property type="entry name" value="SCY"/>
    <property type="match status" value="1"/>
</dbReference>
<dbReference type="CDD" id="cd00272">
    <property type="entry name" value="Chemokine_CC"/>
    <property type="match status" value="1"/>
</dbReference>
<comment type="similarity">
    <text evidence="2 9">Belongs to the intercrine beta (chemokine CC) family.</text>
</comment>
<evidence type="ECO:0000256" key="6">
    <source>
        <dbReference type="ARBA" id="ARBA00023157"/>
    </source>
</evidence>
<comment type="subunit">
    <text evidence="8">Self-associates. Also heterodimer of MIP-1-alpha(4-69) and MIP-1-beta(3-69). Interacts with CCR1.</text>
</comment>
<dbReference type="InterPro" id="IPR001811">
    <property type="entry name" value="Chemokine_IL8-like_dom"/>
</dbReference>
<evidence type="ECO:0000256" key="7">
    <source>
        <dbReference type="ARBA" id="ARBA00044740"/>
    </source>
</evidence>
<dbReference type="Pfam" id="PF00048">
    <property type="entry name" value="IL8"/>
    <property type="match status" value="1"/>
</dbReference>
<keyword evidence="6" id="KW-1015">Disulfide bond</keyword>
<name>A0A3B4CLK3_PYGNA</name>
<evidence type="ECO:0000256" key="8">
    <source>
        <dbReference type="ARBA" id="ARBA00046726"/>
    </source>
</evidence>
<dbReference type="AlphaFoldDB" id="A0A3B4CLK3"/>
<evidence type="ECO:0000313" key="11">
    <source>
        <dbReference type="Ensembl" id="ENSPNAP00000012907.2"/>
    </source>
</evidence>
<dbReference type="PANTHER" id="PTHR12015">
    <property type="entry name" value="SMALL INDUCIBLE CYTOKINE A"/>
    <property type="match status" value="1"/>
</dbReference>
<evidence type="ECO:0000256" key="9">
    <source>
        <dbReference type="RuleBase" id="RU361150"/>
    </source>
</evidence>
<accession>A0A3B4CLK3</accession>
<dbReference type="GO" id="GO:0008009">
    <property type="term" value="F:chemokine activity"/>
    <property type="evidence" value="ECO:0007669"/>
    <property type="project" value="InterPro"/>
</dbReference>
<dbReference type="GO" id="GO:0005615">
    <property type="term" value="C:extracellular space"/>
    <property type="evidence" value="ECO:0007669"/>
    <property type="project" value="UniProtKB-KW"/>
</dbReference>
<keyword evidence="4 9" id="KW-0964">Secreted</keyword>
<evidence type="ECO:0000259" key="10">
    <source>
        <dbReference type="SMART" id="SM00199"/>
    </source>
</evidence>
<dbReference type="InterPro" id="IPR000827">
    <property type="entry name" value="Chemokine_CC_CS"/>
</dbReference>
<reference evidence="11 12" key="1">
    <citation type="submission" date="2020-10" db="EMBL/GenBank/DDBJ databases">
        <title>Pygocentrus nattereri (red-bellied piranha) genome, fPygNat1, primary haplotype.</title>
        <authorList>
            <person name="Myers G."/>
            <person name="Meyer A."/>
            <person name="Karagic N."/>
            <person name="Pippel M."/>
            <person name="Winkler S."/>
            <person name="Tracey A."/>
            <person name="Wood J."/>
            <person name="Formenti G."/>
            <person name="Howe K."/>
            <person name="Fedrigo O."/>
            <person name="Jarvis E.D."/>
        </authorList>
    </citation>
    <scope>NUCLEOTIDE SEQUENCE [LARGE SCALE GENOMIC DNA]</scope>
</reference>
<dbReference type="InterPro" id="IPR036048">
    <property type="entry name" value="Interleukin_8-like_sf"/>
</dbReference>
<dbReference type="InterPro" id="IPR039809">
    <property type="entry name" value="Chemokine_b/g/d"/>
</dbReference>
<reference evidence="11" key="3">
    <citation type="submission" date="2025-09" db="UniProtKB">
        <authorList>
            <consortium name="Ensembl"/>
        </authorList>
    </citation>
    <scope>IDENTIFICATION</scope>
</reference>
<dbReference type="GO" id="GO:0006955">
    <property type="term" value="P:immune response"/>
    <property type="evidence" value="ECO:0007669"/>
    <property type="project" value="InterPro"/>
</dbReference>
<feature type="signal peptide" evidence="9">
    <location>
        <begin position="1"/>
        <end position="24"/>
    </location>
</feature>
<keyword evidence="3 9" id="KW-0202">Cytokine</keyword>
<keyword evidence="5 9" id="KW-0732">Signal</keyword>